<dbReference type="InterPro" id="IPR036297">
    <property type="entry name" value="PG0816-like_sf"/>
</dbReference>
<gene>
    <name evidence="1" type="ORF">EZS27_010075</name>
</gene>
<dbReference type="Gene3D" id="1.10.8.330">
    <property type="entry name" value="PG0816-like"/>
    <property type="match status" value="1"/>
</dbReference>
<dbReference type="EMBL" id="SNRY01000342">
    <property type="protein sequence ID" value="KAA6342150.1"/>
    <property type="molecule type" value="Genomic_DNA"/>
</dbReference>
<sequence>MNSKNNPADISYYSLSLIRFLRESFPELANDNKFIAARSEVAAETYEQAVFNCSNPIEAEEQASVVLFQGLFQARHINNHSMERVCRHHRAGQSQILCHRPVAQM</sequence>
<dbReference type="AlphaFoldDB" id="A0A5J4S9U9"/>
<proteinExistence type="predicted"/>
<organism evidence="1">
    <name type="scientific">termite gut metagenome</name>
    <dbReference type="NCBI Taxonomy" id="433724"/>
    <lineage>
        <taxon>unclassified sequences</taxon>
        <taxon>metagenomes</taxon>
        <taxon>organismal metagenomes</taxon>
    </lineage>
</organism>
<comment type="caution">
    <text evidence="1">The sequence shown here is derived from an EMBL/GenBank/DDBJ whole genome shotgun (WGS) entry which is preliminary data.</text>
</comment>
<dbReference type="SUPFAM" id="SSF140753">
    <property type="entry name" value="PG0816-like"/>
    <property type="match status" value="1"/>
</dbReference>
<accession>A0A5J4S9U9</accession>
<evidence type="ECO:0000313" key="1">
    <source>
        <dbReference type="EMBL" id="KAA6342150.1"/>
    </source>
</evidence>
<reference evidence="1" key="1">
    <citation type="submission" date="2019-03" db="EMBL/GenBank/DDBJ databases">
        <title>Single cell metagenomics reveals metabolic interactions within the superorganism composed of flagellate Streblomastix strix and complex community of Bacteroidetes bacteria on its surface.</title>
        <authorList>
            <person name="Treitli S.C."/>
            <person name="Kolisko M."/>
            <person name="Husnik F."/>
            <person name="Keeling P."/>
            <person name="Hampl V."/>
        </authorList>
    </citation>
    <scope>NUCLEOTIDE SEQUENCE</scope>
    <source>
        <strain evidence="1">STM</strain>
    </source>
</reference>
<protein>
    <submittedName>
        <fullName evidence="1">Uncharacterized protein</fullName>
    </submittedName>
</protein>
<dbReference type="InterPro" id="IPR015082">
    <property type="entry name" value="DUF1896"/>
</dbReference>
<dbReference type="Pfam" id="PF08989">
    <property type="entry name" value="DUF1896"/>
    <property type="match status" value="1"/>
</dbReference>
<name>A0A5J4S9U9_9ZZZZ</name>